<keyword evidence="2" id="KW-0255">Endonuclease</keyword>
<evidence type="ECO:0000259" key="4">
    <source>
        <dbReference type="PROSITE" id="PS50830"/>
    </source>
</evidence>
<evidence type="ECO:0000313" key="6">
    <source>
        <dbReference type="Proteomes" id="UP000004208"/>
    </source>
</evidence>
<dbReference type="InterPro" id="IPR035437">
    <property type="entry name" value="SNase_OB-fold_sf"/>
</dbReference>
<dbReference type="STRING" id="585529.HMPREF0291_11381"/>
<dbReference type="SMART" id="SM00318">
    <property type="entry name" value="SNc"/>
    <property type="match status" value="1"/>
</dbReference>
<dbReference type="InterPro" id="IPR016071">
    <property type="entry name" value="Staphylococal_nuclease_OB-fold"/>
</dbReference>
<gene>
    <name evidence="5" type="ORF">HMPREF0291_11381</name>
</gene>
<dbReference type="PANTHER" id="PTHR12302">
    <property type="entry name" value="EBNA2 BINDING PROTEIN P100"/>
    <property type="match status" value="1"/>
</dbReference>
<dbReference type="InterPro" id="IPR002071">
    <property type="entry name" value="Thermonucl_AS"/>
</dbReference>
<evidence type="ECO:0000256" key="1">
    <source>
        <dbReference type="ARBA" id="ARBA00022722"/>
    </source>
</evidence>
<comment type="caution">
    <text evidence="5">The sequence shown here is derived from an EMBL/GenBank/DDBJ whole genome shotgun (WGS) entry which is preliminary data.</text>
</comment>
<protein>
    <submittedName>
        <fullName evidence="5">Nuclease-like protein</fullName>
    </submittedName>
</protein>
<dbReference type="Gene3D" id="2.40.50.90">
    <property type="match status" value="1"/>
</dbReference>
<evidence type="ECO:0000256" key="2">
    <source>
        <dbReference type="ARBA" id="ARBA00022759"/>
    </source>
</evidence>
<dbReference type="eggNOG" id="COG1525">
    <property type="taxonomic scope" value="Bacteria"/>
</dbReference>
<dbReference type="GO" id="GO:0003676">
    <property type="term" value="F:nucleic acid binding"/>
    <property type="evidence" value="ECO:0007669"/>
    <property type="project" value="InterPro"/>
</dbReference>
<dbReference type="EMBL" id="ACLJ02000003">
    <property type="protein sequence ID" value="EFK53724.1"/>
    <property type="molecule type" value="Genomic_DNA"/>
</dbReference>
<feature type="domain" description="TNase-like" evidence="4">
    <location>
        <begin position="35"/>
        <end position="167"/>
    </location>
</feature>
<keyword evidence="1" id="KW-0540">Nuclease</keyword>
<sequence length="173" mass="18810">MRKTALGFLAALLIVFGIVLEMTLQEDAPPPALADGETAQVERVVDGDTLIVHSSGERLRLRLLNIDAPELARDGQPEECMGSAAAHRLEELAPVGSTVTLVYDKERQDQYGRDLAAVFDGDVFINELLVEEGLACAVVYQSNDTYYSRMQSAEAAARQAQLGMFSPECHAGR</sequence>
<dbReference type="GO" id="GO:0016787">
    <property type="term" value="F:hydrolase activity"/>
    <property type="evidence" value="ECO:0007669"/>
    <property type="project" value="UniProtKB-KW"/>
</dbReference>
<evidence type="ECO:0000313" key="5">
    <source>
        <dbReference type="EMBL" id="EFK53724.1"/>
    </source>
</evidence>
<dbReference type="AlphaFoldDB" id="D7WF45"/>
<reference evidence="5" key="1">
    <citation type="submission" date="2010-06" db="EMBL/GenBank/DDBJ databases">
        <authorList>
            <person name="Muzny D."/>
            <person name="Qin X."/>
            <person name="Buhay C."/>
            <person name="Dugan-Rocha S."/>
            <person name="Ding Y."/>
            <person name="Chen G."/>
            <person name="Hawes A."/>
            <person name="Holder M."/>
            <person name="Jhangiani S."/>
            <person name="Johnson A."/>
            <person name="Khan Z."/>
            <person name="Li Z."/>
            <person name="Liu W."/>
            <person name="Liu X."/>
            <person name="Perez L."/>
            <person name="Shen H."/>
            <person name="Wang Q."/>
            <person name="Watt J."/>
            <person name="Xi L."/>
            <person name="Xin Y."/>
            <person name="Zhou J."/>
            <person name="Deng J."/>
            <person name="Jiang H."/>
            <person name="Liu Y."/>
            <person name="Qu J."/>
            <person name="Song X.-Z."/>
            <person name="Zhang L."/>
            <person name="Villasana D."/>
            <person name="Johnson A."/>
            <person name="Liu J."/>
            <person name="Liyanage D."/>
            <person name="Lorensuhewa L."/>
            <person name="Robinson T."/>
            <person name="Song A."/>
            <person name="Song B.-B."/>
            <person name="Dinh H."/>
            <person name="Thornton R."/>
            <person name="Coyle M."/>
            <person name="Francisco L."/>
            <person name="Jackson L."/>
            <person name="Javaid M."/>
            <person name="Korchina V."/>
            <person name="Kovar C."/>
            <person name="Mata R."/>
            <person name="Mathew T."/>
            <person name="Ngo R."/>
            <person name="Nguyen L."/>
            <person name="Nguyen N."/>
            <person name="Okwuonu G."/>
            <person name="Ongeri F."/>
            <person name="Pham C."/>
            <person name="Simmons D."/>
            <person name="Wilczek-Boney K."/>
            <person name="Hale W."/>
            <person name="Jakkamsetti A."/>
            <person name="Pham P."/>
            <person name="Ruth R."/>
            <person name="San Lucas F."/>
            <person name="Warren J."/>
            <person name="Zhang J."/>
            <person name="Zhao Z."/>
            <person name="Zhou C."/>
            <person name="Zhu D."/>
            <person name="Lee S."/>
            <person name="Bess C."/>
            <person name="Blankenburg K."/>
            <person name="Forbes L."/>
            <person name="Fu Q."/>
            <person name="Gubbala S."/>
            <person name="Hirani K."/>
            <person name="Jayaseelan J.C."/>
            <person name="Lara F."/>
            <person name="Munidasa M."/>
            <person name="Palculict T."/>
            <person name="Patil S."/>
            <person name="Pu L.-L."/>
            <person name="Saada N."/>
            <person name="Tang L."/>
            <person name="Weissenberger G."/>
            <person name="Zhu Y."/>
            <person name="Hemphill L."/>
            <person name="Shang Y."/>
            <person name="Youmans B."/>
            <person name="Ayvaz T."/>
            <person name="Ross M."/>
            <person name="Santibanez J."/>
            <person name="Aqrawi P."/>
            <person name="Gross S."/>
            <person name="Joshi V."/>
            <person name="Fowler G."/>
            <person name="Nazareth L."/>
            <person name="Reid J."/>
            <person name="Worley K."/>
            <person name="Petrosino J."/>
            <person name="Highlander S."/>
            <person name="Gibbs R."/>
        </authorList>
    </citation>
    <scope>NUCLEOTIDE SEQUENCE [LARGE SCALE GENOMIC DNA]</scope>
    <source>
        <strain evidence="5">ATCC 33030</strain>
    </source>
</reference>
<proteinExistence type="predicted"/>
<name>D7WF45_9CORY</name>
<dbReference type="Pfam" id="PF00565">
    <property type="entry name" value="SNase"/>
    <property type="match status" value="1"/>
</dbReference>
<dbReference type="PROSITE" id="PS01123">
    <property type="entry name" value="TNASE_1"/>
    <property type="match status" value="1"/>
</dbReference>
<dbReference type="Proteomes" id="UP000004208">
    <property type="component" value="Unassembled WGS sequence"/>
</dbReference>
<keyword evidence="3" id="KW-0378">Hydrolase</keyword>
<dbReference type="GO" id="GO:0004519">
    <property type="term" value="F:endonuclease activity"/>
    <property type="evidence" value="ECO:0007669"/>
    <property type="project" value="UniProtKB-KW"/>
</dbReference>
<accession>D7WF45</accession>
<dbReference type="PROSITE" id="PS50830">
    <property type="entry name" value="TNASE_3"/>
    <property type="match status" value="1"/>
</dbReference>
<evidence type="ECO:0000256" key="3">
    <source>
        <dbReference type="ARBA" id="ARBA00022801"/>
    </source>
</evidence>
<organism evidence="5 6">
    <name type="scientific">Corynebacterium genitalium ATCC 33030</name>
    <dbReference type="NCBI Taxonomy" id="585529"/>
    <lineage>
        <taxon>Bacteria</taxon>
        <taxon>Bacillati</taxon>
        <taxon>Actinomycetota</taxon>
        <taxon>Actinomycetes</taxon>
        <taxon>Mycobacteriales</taxon>
        <taxon>Corynebacteriaceae</taxon>
        <taxon>Corynebacterium</taxon>
    </lineage>
</organism>
<dbReference type="PANTHER" id="PTHR12302:SF3">
    <property type="entry name" value="SERINE_THREONINE-PROTEIN KINASE 31"/>
    <property type="match status" value="1"/>
</dbReference>
<dbReference type="HOGENOM" id="CLU_046484_5_3_11"/>
<dbReference type="RefSeq" id="WP_005289716.1">
    <property type="nucleotide sequence ID" value="NZ_CM000961.1"/>
</dbReference>
<keyword evidence="6" id="KW-1185">Reference proteome</keyword>
<dbReference type="SUPFAM" id="SSF50199">
    <property type="entry name" value="Staphylococcal nuclease"/>
    <property type="match status" value="1"/>
</dbReference>
<dbReference type="OrthoDB" id="5241375at2"/>